<dbReference type="EMBL" id="CAJPDS010000007">
    <property type="protein sequence ID" value="CAF9908883.1"/>
    <property type="molecule type" value="Genomic_DNA"/>
</dbReference>
<comment type="caution">
    <text evidence="4">The sequence shown here is derived from an EMBL/GenBank/DDBJ whole genome shotgun (WGS) entry which is preliminary data.</text>
</comment>
<protein>
    <recommendedName>
        <fullName evidence="3">Xylanolytic transcriptional activator regulatory domain-containing protein</fullName>
    </recommendedName>
</protein>
<dbReference type="GO" id="GO:0008270">
    <property type="term" value="F:zinc ion binding"/>
    <property type="evidence" value="ECO:0007669"/>
    <property type="project" value="InterPro"/>
</dbReference>
<evidence type="ECO:0000313" key="4">
    <source>
        <dbReference type="EMBL" id="CAF9908883.1"/>
    </source>
</evidence>
<evidence type="ECO:0000256" key="1">
    <source>
        <dbReference type="ARBA" id="ARBA00004123"/>
    </source>
</evidence>
<evidence type="ECO:0000256" key="2">
    <source>
        <dbReference type="ARBA" id="ARBA00023242"/>
    </source>
</evidence>
<dbReference type="Pfam" id="PF04082">
    <property type="entry name" value="Fungal_trans"/>
    <property type="match status" value="1"/>
</dbReference>
<organism evidence="4 5">
    <name type="scientific">Heterodermia speciosa</name>
    <dbReference type="NCBI Taxonomy" id="116794"/>
    <lineage>
        <taxon>Eukaryota</taxon>
        <taxon>Fungi</taxon>
        <taxon>Dikarya</taxon>
        <taxon>Ascomycota</taxon>
        <taxon>Pezizomycotina</taxon>
        <taxon>Lecanoromycetes</taxon>
        <taxon>OSLEUM clade</taxon>
        <taxon>Lecanoromycetidae</taxon>
        <taxon>Caliciales</taxon>
        <taxon>Physciaceae</taxon>
        <taxon>Heterodermia</taxon>
    </lineage>
</organism>
<keyword evidence="2" id="KW-0539">Nucleus</keyword>
<reference evidence="4" key="1">
    <citation type="submission" date="2021-03" db="EMBL/GenBank/DDBJ databases">
        <authorList>
            <person name="Tagirdzhanova G."/>
        </authorList>
    </citation>
    <scope>NUCLEOTIDE SEQUENCE</scope>
</reference>
<accession>A0A8H3ENV4</accession>
<dbReference type="GO" id="GO:0003677">
    <property type="term" value="F:DNA binding"/>
    <property type="evidence" value="ECO:0007669"/>
    <property type="project" value="InterPro"/>
</dbReference>
<feature type="domain" description="Xylanolytic transcriptional activator regulatory" evidence="3">
    <location>
        <begin position="168"/>
        <end position="239"/>
    </location>
</feature>
<sequence>MANVIGASSHFIQTTNEDVKILRNFDRQMSQLSLSANANHELIGIMQSLPPHEECWRLYQAFKLRVHPVVPIIHLPTLESLILEFWNDFPFTMHGDTLALLLAVTYCGLISLGDDQYPDLSDSLYSSYEKLIQSYDFPTDFSKSTLPRLQSYVLVGTCRASQTEPIASFGFLPSTVRIAQALKLHIESKSENPIDLEIRRRLWWHLIYLDVEASLPSGLPNLIHSDDYTTEMPSEIRDDAIGEVSVHHKENIKSPMMIAMNSRYHWALQMRKWRKRPPKDDELQRFEKKINDLQFSIPDTTHNNGPRVYVSLQIDRAVCSSPRQILRGEKPIGNTSCDHQLLKSARFFLAKFVVLSLTFAESGLQWFIPGLIQPLQPMMILLLHLTTCDAIDYEDALGTKQLLDRNFELVGNRTSQGRVVSSLAKTEKSRGRSEKANLIYCLLAKIRTRTYERAGWHLQHDEQNSGCPIRNLSEAIEMANAHFKTGTVPVERASGVRTPSEAGKMPPVRMDIADYEEWDGFFEEFLETGMIE</sequence>
<name>A0A8H3ENV4_9LECA</name>
<keyword evidence="5" id="KW-1185">Reference proteome</keyword>
<dbReference type="PANTHER" id="PTHR31001">
    <property type="entry name" value="UNCHARACTERIZED TRANSCRIPTIONAL REGULATORY PROTEIN"/>
    <property type="match status" value="1"/>
</dbReference>
<dbReference type="GO" id="GO:0006351">
    <property type="term" value="P:DNA-templated transcription"/>
    <property type="evidence" value="ECO:0007669"/>
    <property type="project" value="InterPro"/>
</dbReference>
<dbReference type="CDD" id="cd12148">
    <property type="entry name" value="fungal_TF_MHR"/>
    <property type="match status" value="1"/>
</dbReference>
<proteinExistence type="predicted"/>
<dbReference type="OrthoDB" id="3989227at2759"/>
<dbReference type="GO" id="GO:0005634">
    <property type="term" value="C:nucleus"/>
    <property type="evidence" value="ECO:0007669"/>
    <property type="project" value="UniProtKB-SubCell"/>
</dbReference>
<dbReference type="AlphaFoldDB" id="A0A8H3ENV4"/>
<dbReference type="InterPro" id="IPR050613">
    <property type="entry name" value="Sec_Metabolite_Reg"/>
</dbReference>
<dbReference type="InterPro" id="IPR007219">
    <property type="entry name" value="XnlR_reg_dom"/>
</dbReference>
<comment type="subcellular location">
    <subcellularLocation>
        <location evidence="1">Nucleus</location>
    </subcellularLocation>
</comment>
<evidence type="ECO:0000259" key="3">
    <source>
        <dbReference type="SMART" id="SM00906"/>
    </source>
</evidence>
<evidence type="ECO:0000313" key="5">
    <source>
        <dbReference type="Proteomes" id="UP000664521"/>
    </source>
</evidence>
<gene>
    <name evidence="4" type="ORF">HETSPECPRED_008759</name>
</gene>
<dbReference type="Proteomes" id="UP000664521">
    <property type="component" value="Unassembled WGS sequence"/>
</dbReference>
<dbReference type="SMART" id="SM00906">
    <property type="entry name" value="Fungal_trans"/>
    <property type="match status" value="1"/>
</dbReference>
<dbReference type="PANTHER" id="PTHR31001:SF40">
    <property type="entry name" value="ZN(II)2CYS6 TRANSCRIPTION FACTOR (EUROFUNG)"/>
    <property type="match status" value="1"/>
</dbReference>